<proteinExistence type="predicted"/>
<organism evidence="2 3">
    <name type="scientific">Roseicella aerolata</name>
    <dbReference type="NCBI Taxonomy" id="2883479"/>
    <lineage>
        <taxon>Bacteria</taxon>
        <taxon>Pseudomonadati</taxon>
        <taxon>Pseudomonadota</taxon>
        <taxon>Alphaproteobacteria</taxon>
        <taxon>Acetobacterales</taxon>
        <taxon>Roseomonadaceae</taxon>
        <taxon>Roseicella</taxon>
    </lineage>
</organism>
<dbReference type="AlphaFoldDB" id="A0A9X1IFY1"/>
<accession>A0A9X1IFY1</accession>
<feature type="signal peptide" evidence="1">
    <location>
        <begin position="1"/>
        <end position="26"/>
    </location>
</feature>
<evidence type="ECO:0000313" key="2">
    <source>
        <dbReference type="EMBL" id="MCB4823394.1"/>
    </source>
</evidence>
<dbReference type="RefSeq" id="WP_226610064.1">
    <property type="nucleotide sequence ID" value="NZ_JAJAQI010000026.1"/>
</dbReference>
<sequence length="191" mass="20258">MPDPMRTMSIAALLLAALLPAGEALAQPACPGHLSATALRPVPRDAVYGIALSSDDATSRALREQVFAALRAAGKRVGEPATHVLSWRGSIGTNGAAGRTPDPFRLDDSDRFHDSDDLHWMQDVPRLARRAAPPVRRLNGSVELRDRATGRVVWTAVISCDRRGNDQAALIGTLVGAVVPVIGQTVAGRAF</sequence>
<reference evidence="2" key="1">
    <citation type="submission" date="2021-10" db="EMBL/GenBank/DDBJ databases">
        <title>Roseicella aerolatum sp. nov., isolated from aerosols of e-waste dismantling site.</title>
        <authorList>
            <person name="Qin T."/>
        </authorList>
    </citation>
    <scope>NUCLEOTIDE SEQUENCE</scope>
    <source>
        <strain evidence="2">GB24</strain>
    </source>
</reference>
<comment type="caution">
    <text evidence="2">The sequence shown here is derived from an EMBL/GenBank/DDBJ whole genome shotgun (WGS) entry which is preliminary data.</text>
</comment>
<gene>
    <name evidence="2" type="ORF">LHA35_16805</name>
</gene>
<evidence type="ECO:0000313" key="3">
    <source>
        <dbReference type="Proteomes" id="UP001139311"/>
    </source>
</evidence>
<feature type="chain" id="PRO_5040946114" description="DUF4136 domain-containing protein" evidence="1">
    <location>
        <begin position="27"/>
        <end position="191"/>
    </location>
</feature>
<keyword evidence="1" id="KW-0732">Signal</keyword>
<dbReference type="EMBL" id="JAJAQI010000026">
    <property type="protein sequence ID" value="MCB4823394.1"/>
    <property type="molecule type" value="Genomic_DNA"/>
</dbReference>
<evidence type="ECO:0000256" key="1">
    <source>
        <dbReference type="SAM" id="SignalP"/>
    </source>
</evidence>
<dbReference type="Proteomes" id="UP001139311">
    <property type="component" value="Unassembled WGS sequence"/>
</dbReference>
<keyword evidence="3" id="KW-1185">Reference proteome</keyword>
<protein>
    <recommendedName>
        <fullName evidence="4">DUF4136 domain-containing protein</fullName>
    </recommendedName>
</protein>
<evidence type="ECO:0008006" key="4">
    <source>
        <dbReference type="Google" id="ProtNLM"/>
    </source>
</evidence>
<name>A0A9X1IFY1_9PROT</name>